<sequence>MSYYGDLLRDYNNRYSKQFYFGVPLYLKFKTSPSEKITLGQSYRLRRAVEEKEGSDVVSYATAQGATIKHSCSDKQVASKFKFGNGLDIYEVTYKPKQYNTADLAVQVKHASKLDTKTNRIDNTETLKVGSPQVSGARLWQTLDVAWNTANADRVLKGSTNINYDKYNVGAKYDYDITKGAVKSVDAQLFVKNSSDSDLFVTYNLQKKEAKVGGEYKVCSYGSHGLDVVYDCSGKFKGLFGQAATLNWAGQYRVTDDALLKFKASLANEWVFGWSWVHTVNNKLKLTFSHNLNVSKVLQGKGRNPYDFGGALEWKL</sequence>
<organism evidence="1 2">
    <name type="scientific">Halteria grandinella</name>
    <dbReference type="NCBI Taxonomy" id="5974"/>
    <lineage>
        <taxon>Eukaryota</taxon>
        <taxon>Sar</taxon>
        <taxon>Alveolata</taxon>
        <taxon>Ciliophora</taxon>
        <taxon>Intramacronucleata</taxon>
        <taxon>Spirotrichea</taxon>
        <taxon>Stichotrichia</taxon>
        <taxon>Sporadotrichida</taxon>
        <taxon>Halteriidae</taxon>
        <taxon>Halteria</taxon>
    </lineage>
</organism>
<proteinExistence type="predicted"/>
<reference evidence="1" key="1">
    <citation type="submission" date="2019-06" db="EMBL/GenBank/DDBJ databases">
        <authorList>
            <person name="Zheng W."/>
        </authorList>
    </citation>
    <scope>NUCLEOTIDE SEQUENCE</scope>
    <source>
        <strain evidence="1">QDHG01</strain>
    </source>
</reference>
<protein>
    <submittedName>
        <fullName evidence="1">Uncharacterized protein</fullName>
    </submittedName>
</protein>
<gene>
    <name evidence="1" type="ORF">FGO68_gene16795</name>
</gene>
<evidence type="ECO:0000313" key="1">
    <source>
        <dbReference type="EMBL" id="TNV71039.1"/>
    </source>
</evidence>
<dbReference type="Proteomes" id="UP000785679">
    <property type="component" value="Unassembled WGS sequence"/>
</dbReference>
<dbReference type="InterPro" id="IPR023614">
    <property type="entry name" value="Porin_dom_sf"/>
</dbReference>
<comment type="caution">
    <text evidence="1">The sequence shown here is derived from an EMBL/GenBank/DDBJ whole genome shotgun (WGS) entry which is preliminary data.</text>
</comment>
<accession>A0A8J8NAD9</accession>
<evidence type="ECO:0000313" key="2">
    <source>
        <dbReference type="Proteomes" id="UP000785679"/>
    </source>
</evidence>
<dbReference type="AlphaFoldDB" id="A0A8J8NAD9"/>
<keyword evidence="2" id="KW-1185">Reference proteome</keyword>
<dbReference type="EMBL" id="RRYP01030982">
    <property type="protein sequence ID" value="TNV71039.1"/>
    <property type="molecule type" value="Genomic_DNA"/>
</dbReference>
<name>A0A8J8NAD9_HALGN</name>
<dbReference type="Gene3D" id="2.40.160.10">
    <property type="entry name" value="Porin"/>
    <property type="match status" value="1"/>
</dbReference>